<dbReference type="Gramene" id="KMT14871">
    <property type="protein sequence ID" value="KMT14871"/>
    <property type="gene ID" value="BVRB_3g065950"/>
</dbReference>
<evidence type="ECO:0000313" key="5">
    <source>
        <dbReference type="Proteomes" id="UP000035740"/>
    </source>
</evidence>
<reference evidence="4 5" key="1">
    <citation type="journal article" date="2014" name="Nature">
        <title>The genome of the recently domesticated crop plant sugar beet (Beta vulgaris).</title>
        <authorList>
            <person name="Dohm J.C."/>
            <person name="Minoche A.E."/>
            <person name="Holtgrawe D."/>
            <person name="Capella-Gutierrez S."/>
            <person name="Zakrzewski F."/>
            <person name="Tafer H."/>
            <person name="Rupp O."/>
            <person name="Sorensen T.R."/>
            <person name="Stracke R."/>
            <person name="Reinhardt R."/>
            <person name="Goesmann A."/>
            <person name="Kraft T."/>
            <person name="Schulz B."/>
            <person name="Stadler P.F."/>
            <person name="Schmidt T."/>
            <person name="Gabaldon T."/>
            <person name="Lehrach H."/>
            <person name="Weisshaar B."/>
            <person name="Himmelbauer H."/>
        </authorList>
    </citation>
    <scope>NUCLEOTIDE SEQUENCE [LARGE SCALE GENOMIC DNA]</scope>
    <source>
        <tissue evidence="4">Taproot</tissue>
    </source>
</reference>
<evidence type="ECO:0000256" key="2">
    <source>
        <dbReference type="SAM" id="SignalP"/>
    </source>
</evidence>
<keyword evidence="2" id="KW-0732">Signal</keyword>
<dbReference type="PROSITE" id="PS00018">
    <property type="entry name" value="EF_HAND_1"/>
    <property type="match status" value="1"/>
</dbReference>
<feature type="transmembrane region" description="Helical" evidence="1">
    <location>
        <begin position="342"/>
        <end position="362"/>
    </location>
</feature>
<dbReference type="OMA" id="ECNAACI"/>
<dbReference type="PANTHER" id="PTHR37735:SF1">
    <property type="entry name" value="OS08G0567000 PROTEIN"/>
    <property type="match status" value="1"/>
</dbReference>
<dbReference type="AlphaFoldDB" id="A0A0J8FGB3"/>
<dbReference type="InterPro" id="IPR018247">
    <property type="entry name" value="EF_Hand_1_Ca_BS"/>
</dbReference>
<keyword evidence="1" id="KW-1133">Transmembrane helix</keyword>
<name>A0A0J8FGB3_BETVV</name>
<evidence type="ECO:0000313" key="4">
    <source>
        <dbReference type="EMBL" id="KMT14871.1"/>
    </source>
</evidence>
<sequence>MASMDSGVRGRSPWHLLIVFSILCLQSMADGADSSLFIDSLTHQYLRPLQIDETNSMSAMEVGAAVSILLGLSPPPTLSTASSSKLNEFLLPNPFDRPRHVFMLEIGLAQEMAYFDSAVFSGAIKSKVVRNAGSAEIKLADREGVSFFSLDGPDYDSNGAMTAKELNDFASSFGGSYVSDNLESLNGELIIPLPSGFKMNLHMSKEADRKFAMGIVYLIDNIRKVTEMSKILAGSNLNFAELVGGYFEGIKALQEEYGSGDMAQQGMELLLTIVSKAVNSLQERHEGKFVAIILFSKADSSLPQRMLKVTYVSRPSLRLLEEVKTSSNSTAMAEVALVRLTLAWITGGVLLIATLIGVYLLLNMPLTRDTLLYSNVKLD</sequence>
<feature type="chain" id="PRO_5005297350" description="DUF7794 domain-containing protein" evidence="2">
    <location>
        <begin position="32"/>
        <end position="379"/>
    </location>
</feature>
<dbReference type="InterPro" id="IPR056696">
    <property type="entry name" value="DUF7794"/>
</dbReference>
<organism evidence="4 5">
    <name type="scientific">Beta vulgaris subsp. vulgaris</name>
    <name type="common">Beet</name>
    <dbReference type="NCBI Taxonomy" id="3555"/>
    <lineage>
        <taxon>Eukaryota</taxon>
        <taxon>Viridiplantae</taxon>
        <taxon>Streptophyta</taxon>
        <taxon>Embryophyta</taxon>
        <taxon>Tracheophyta</taxon>
        <taxon>Spermatophyta</taxon>
        <taxon>Magnoliopsida</taxon>
        <taxon>eudicotyledons</taxon>
        <taxon>Gunneridae</taxon>
        <taxon>Pentapetalae</taxon>
        <taxon>Caryophyllales</taxon>
        <taxon>Chenopodiaceae</taxon>
        <taxon>Betoideae</taxon>
        <taxon>Beta</taxon>
    </lineage>
</organism>
<gene>
    <name evidence="4" type="ORF">BVRB_3g065950</name>
</gene>
<dbReference type="eggNOG" id="ENOG502QSGQ">
    <property type="taxonomic scope" value="Eukaryota"/>
</dbReference>
<evidence type="ECO:0000256" key="1">
    <source>
        <dbReference type="SAM" id="Phobius"/>
    </source>
</evidence>
<evidence type="ECO:0000259" key="3">
    <source>
        <dbReference type="Pfam" id="PF25070"/>
    </source>
</evidence>
<dbReference type="Proteomes" id="UP000035740">
    <property type="component" value="Chromosome 3"/>
</dbReference>
<dbReference type="GO" id="GO:0012505">
    <property type="term" value="C:endomembrane system"/>
    <property type="evidence" value="ECO:0007669"/>
    <property type="project" value="TreeGrafter"/>
</dbReference>
<dbReference type="KEGG" id="bvg:104889816"/>
<dbReference type="PANTHER" id="PTHR37735">
    <property type="entry name" value="OS08G0567000 PROTEIN"/>
    <property type="match status" value="1"/>
</dbReference>
<protein>
    <recommendedName>
        <fullName evidence="3">DUF7794 domain-containing protein</fullName>
    </recommendedName>
</protein>
<keyword evidence="5" id="KW-1185">Reference proteome</keyword>
<dbReference type="Pfam" id="PF25070">
    <property type="entry name" value="DUF7794"/>
    <property type="match status" value="1"/>
</dbReference>
<feature type="domain" description="DUF7794" evidence="3">
    <location>
        <begin position="33"/>
        <end position="296"/>
    </location>
</feature>
<proteinExistence type="predicted"/>
<keyword evidence="1" id="KW-0812">Transmembrane</keyword>
<keyword evidence="1" id="KW-0472">Membrane</keyword>
<dbReference type="EMBL" id="KQ090066">
    <property type="protein sequence ID" value="KMT14871.1"/>
    <property type="molecule type" value="Genomic_DNA"/>
</dbReference>
<feature type="signal peptide" evidence="2">
    <location>
        <begin position="1"/>
        <end position="31"/>
    </location>
</feature>
<dbReference type="OrthoDB" id="1928130at2759"/>
<accession>A0A0J8FGB3</accession>